<feature type="compositionally biased region" description="Polar residues" evidence="1">
    <location>
        <begin position="662"/>
        <end position="680"/>
    </location>
</feature>
<feature type="compositionally biased region" description="Basic and acidic residues" evidence="1">
    <location>
        <begin position="282"/>
        <end position="291"/>
    </location>
</feature>
<feature type="compositionally biased region" description="Low complexity" evidence="1">
    <location>
        <begin position="87"/>
        <end position="97"/>
    </location>
</feature>
<dbReference type="AlphaFoldDB" id="A0A9P8V6U6"/>
<evidence type="ECO:0008006" key="4">
    <source>
        <dbReference type="Google" id="ProtNLM"/>
    </source>
</evidence>
<name>A0A9P8V6U6_9PEZI</name>
<accession>A0A9P8V6U6</accession>
<evidence type="ECO:0000256" key="1">
    <source>
        <dbReference type="SAM" id="MobiDB-lite"/>
    </source>
</evidence>
<feature type="region of interest" description="Disordered" evidence="1">
    <location>
        <begin position="81"/>
        <end position="131"/>
    </location>
</feature>
<feature type="region of interest" description="Disordered" evidence="1">
    <location>
        <begin position="362"/>
        <end position="483"/>
    </location>
</feature>
<feature type="region of interest" description="Disordered" evidence="1">
    <location>
        <begin position="828"/>
        <end position="872"/>
    </location>
</feature>
<feature type="compositionally biased region" description="Low complexity" evidence="1">
    <location>
        <begin position="450"/>
        <end position="459"/>
    </location>
</feature>
<sequence length="996" mass="108897">MSRKWRQARHRLADEPIYCEAEPAEIIHKNLSESTYGSCLERQAAYERAAVRFLNGSTLPLLTSRLRGPFDSTWKNPWAYKEPKPEPASSIIPPASETETKHPVSSPPAPVSIASRTGADKQSTTCHLPSPVSLDHKMYEVGHDYLDEEELARVEDWRSSVTHRRQQADAVWTPPRPPNSSLKRRANTSDWLKGTQNKRRKTRQISHAGDMDQLSVVADGKNTSPVVPMPSSDPMDEDEIQAHVKPDAPNTCVETPSRRSPPRTGFQRSPVRELDAIESDDELSKPSESAKKPSIWKAASARSQVSRRRSAVSPQSSPSRRFLRAKTTTPGTDKVLRVTDTKDATAEFETQQDDSFIFRAKKKNLPQPHPTSTSTELPPGLRPFDGAISDITSPGRAQLPTAVSGSHVLVPDSPYKLPSAGEQVYGPRNATPESDIIPTSQPLLDAKALSSKSSSFKHPSSPPPQKEDNSSELSELESGEVDELVLMMTPTKSSSNRAVIVQEEPCVEAGSEPHASCEVINTDDDIQASTEKDRHDLIEAAQAMVDFSNQEEEAEQSPALPATDLDQGMPDAMEETFFSPETTPATTQRDEPATTESQQTPWHAPMALDPPTPSDDDELEDPQSQLSDCPAFSQAVEPVRTESQQTPWYLEAKYSPPPQLLISANPSPLGSTGTPDTQRSWSHSLHRMQTAAQLALYAVTRRASLSHQLDDQVPDNLPEESASVASVETPSLHTAPTTPIREGPDPVFEDASSPRDGQASASPKDTPCETGFVLKPFAAFRSPSPELRVSQTRKRGISHGVGSRTRSILVTRDTSCTTHAKKQVSWVLLDDHSKEPNSSRSGRSATTTTRLRAPSPPPDQALADLPTGEKDPFRKHFSAIKMKAKGHRHRILPSASQQVWRSPSPTAVANAFIMADELAKNSRDDEAPTEAPVKAPVEASPVAVTPEEGESFDDVDEVLRNLGDFLNMVDVDADVEKAKADMSAEKTSQQVPMMAG</sequence>
<comment type="caution">
    <text evidence="2">The sequence shown here is derived from an EMBL/GenBank/DDBJ whole genome shotgun (WGS) entry which is preliminary data.</text>
</comment>
<evidence type="ECO:0000313" key="3">
    <source>
        <dbReference type="Proteomes" id="UP000770015"/>
    </source>
</evidence>
<feature type="region of interest" description="Disordered" evidence="1">
    <location>
        <begin position="659"/>
        <end position="680"/>
    </location>
</feature>
<organism evidence="2 3">
    <name type="scientific">Plectosphaerella plurivora</name>
    <dbReference type="NCBI Taxonomy" id="936078"/>
    <lineage>
        <taxon>Eukaryota</taxon>
        <taxon>Fungi</taxon>
        <taxon>Dikarya</taxon>
        <taxon>Ascomycota</taxon>
        <taxon>Pezizomycotina</taxon>
        <taxon>Sordariomycetes</taxon>
        <taxon>Hypocreomycetidae</taxon>
        <taxon>Glomerellales</taxon>
        <taxon>Plectosphaerellaceae</taxon>
        <taxon>Plectosphaerella</taxon>
    </lineage>
</organism>
<feature type="region of interest" description="Disordered" evidence="1">
    <location>
        <begin position="709"/>
        <end position="768"/>
    </location>
</feature>
<keyword evidence="3" id="KW-1185">Reference proteome</keyword>
<dbReference type="EMBL" id="JAGSXJ010000020">
    <property type="protein sequence ID" value="KAH6679975.1"/>
    <property type="molecule type" value="Genomic_DNA"/>
</dbReference>
<feature type="compositionally biased region" description="Low complexity" evidence="1">
    <location>
        <begin position="311"/>
        <end position="320"/>
    </location>
</feature>
<feature type="region of interest" description="Disordered" evidence="1">
    <location>
        <begin position="547"/>
        <end position="628"/>
    </location>
</feature>
<feature type="compositionally biased region" description="Low complexity" evidence="1">
    <location>
        <begin position="224"/>
        <end position="233"/>
    </location>
</feature>
<feature type="region of interest" description="Disordered" evidence="1">
    <location>
        <begin position="163"/>
        <end position="333"/>
    </location>
</feature>
<protein>
    <recommendedName>
        <fullName evidence="4">Protamine P1</fullName>
    </recommendedName>
</protein>
<dbReference type="Proteomes" id="UP000770015">
    <property type="component" value="Unassembled WGS sequence"/>
</dbReference>
<evidence type="ECO:0000313" key="2">
    <source>
        <dbReference type="EMBL" id="KAH6679975.1"/>
    </source>
</evidence>
<gene>
    <name evidence="2" type="ORF">F5X68DRAFT_263668</name>
</gene>
<feature type="compositionally biased region" description="Acidic residues" evidence="1">
    <location>
        <begin position="474"/>
        <end position="483"/>
    </location>
</feature>
<reference evidence="2" key="1">
    <citation type="journal article" date="2021" name="Nat. Commun.">
        <title>Genetic determinants of endophytism in the Arabidopsis root mycobiome.</title>
        <authorList>
            <person name="Mesny F."/>
            <person name="Miyauchi S."/>
            <person name="Thiergart T."/>
            <person name="Pickel B."/>
            <person name="Atanasova L."/>
            <person name="Karlsson M."/>
            <person name="Huettel B."/>
            <person name="Barry K.W."/>
            <person name="Haridas S."/>
            <person name="Chen C."/>
            <person name="Bauer D."/>
            <person name="Andreopoulos W."/>
            <person name="Pangilinan J."/>
            <person name="LaButti K."/>
            <person name="Riley R."/>
            <person name="Lipzen A."/>
            <person name="Clum A."/>
            <person name="Drula E."/>
            <person name="Henrissat B."/>
            <person name="Kohler A."/>
            <person name="Grigoriev I.V."/>
            <person name="Martin F.M."/>
            <person name="Hacquard S."/>
        </authorList>
    </citation>
    <scope>NUCLEOTIDE SEQUENCE</scope>
    <source>
        <strain evidence="2">MPI-SDFR-AT-0117</strain>
    </source>
</reference>
<proteinExistence type="predicted"/>
<dbReference type="OrthoDB" id="5419922at2759"/>
<feature type="compositionally biased region" description="Polar residues" evidence="1">
    <location>
        <begin position="723"/>
        <end position="737"/>
    </location>
</feature>
<feature type="compositionally biased region" description="Low complexity" evidence="1">
    <location>
        <begin position="838"/>
        <end position="853"/>
    </location>
</feature>